<proteinExistence type="predicted"/>
<evidence type="ECO:0000259" key="1">
    <source>
        <dbReference type="Pfam" id="PF06985"/>
    </source>
</evidence>
<evidence type="ECO:0000313" key="3">
    <source>
        <dbReference type="Proteomes" id="UP000240493"/>
    </source>
</evidence>
<dbReference type="InterPro" id="IPR010730">
    <property type="entry name" value="HET"/>
</dbReference>
<dbReference type="Pfam" id="PF06985">
    <property type="entry name" value="HET"/>
    <property type="match status" value="1"/>
</dbReference>
<dbReference type="PANTHER" id="PTHR33112">
    <property type="entry name" value="DOMAIN PROTEIN, PUTATIVE-RELATED"/>
    <property type="match status" value="1"/>
</dbReference>
<gene>
    <name evidence="2" type="ORF">M441DRAFT_267158</name>
</gene>
<keyword evidence="3" id="KW-1185">Reference proteome</keyword>
<organism evidence="2 3">
    <name type="scientific">Trichoderma asperellum (strain ATCC 204424 / CBS 433.97 / NBRC 101777)</name>
    <dbReference type="NCBI Taxonomy" id="1042311"/>
    <lineage>
        <taxon>Eukaryota</taxon>
        <taxon>Fungi</taxon>
        <taxon>Dikarya</taxon>
        <taxon>Ascomycota</taxon>
        <taxon>Pezizomycotina</taxon>
        <taxon>Sordariomycetes</taxon>
        <taxon>Hypocreomycetidae</taxon>
        <taxon>Hypocreales</taxon>
        <taxon>Hypocreaceae</taxon>
        <taxon>Trichoderma</taxon>
    </lineage>
</organism>
<dbReference type="AlphaFoldDB" id="A0A2T3YY29"/>
<evidence type="ECO:0000313" key="2">
    <source>
        <dbReference type="EMBL" id="PTB37469.1"/>
    </source>
</evidence>
<dbReference type="Proteomes" id="UP000240493">
    <property type="component" value="Unassembled WGS sequence"/>
</dbReference>
<dbReference type="OrthoDB" id="2958217at2759"/>
<dbReference type="EMBL" id="KZ679268">
    <property type="protein sequence ID" value="PTB37469.1"/>
    <property type="molecule type" value="Genomic_DNA"/>
</dbReference>
<protein>
    <recommendedName>
        <fullName evidence="1">Heterokaryon incompatibility domain-containing protein</fullName>
    </recommendedName>
</protein>
<accession>A0A2T3YY29</accession>
<feature type="domain" description="Heterokaryon incompatibility" evidence="1">
    <location>
        <begin position="92"/>
        <end position="227"/>
    </location>
</feature>
<sequence>MQALQAQTYTYLENQNPHLLSTSVLQYGPIMLQLDETRTKPIRQWLARCREETSHNNCHPLAIQWPTTPGVQFRVIDIHRRCITVAPENCRYMALSYVWGAVDQPKLTVDMSDKLAEEGGLATIWPKMPQTVRDAIAFCDSLGEQYLWVDALCIMQDSPRDMRLSILRMRQIYAAAKCTLSAISASTASAGLSASFIADACTCPTADDLYGVIEASPWSSRAWCYQEKVLSHRMIFFTGRGLYMQCQSGVYSGTGASLPRENGRPRLDRYNTVGGMLSMNIREGDGLHSYLSAVEHYSSRITTKKIDKINAFQGILKMYKEVMDGVVSTFCFGLPTFAFDLAFCWRAEQHNPELRNLAFPSWSWLGWDHAVLFDRAMILSKTHTNQMFAPLDGSKQIDISSQAGPGFLEISKLRKPADSYRDPHGFGFPAAMNLFNREPNLRLNASIAKLSIASKPKGSNGLNNCYAVSPLPSSGTSLPLGYIWLHKKWREQQEALCTMDFMALAGKPDMQRPGKWIITMLMCLQVAKDHGFGGHVNEYERLQVMDCELGEEAWLKMGGSAKGWIKLG</sequence>
<dbReference type="STRING" id="1042311.A0A2T3YY29"/>
<name>A0A2T3YY29_TRIA4</name>
<dbReference type="PANTHER" id="PTHR33112:SF12">
    <property type="entry name" value="HETEROKARYON INCOMPATIBILITY DOMAIN-CONTAINING PROTEIN"/>
    <property type="match status" value="1"/>
</dbReference>
<reference evidence="2 3" key="1">
    <citation type="submission" date="2016-07" db="EMBL/GenBank/DDBJ databases">
        <title>Multiple horizontal gene transfer events from other fungi enriched the ability of initially mycotrophic Trichoderma (Ascomycota) to feed on dead plant biomass.</title>
        <authorList>
            <consortium name="DOE Joint Genome Institute"/>
            <person name="Aerts A."/>
            <person name="Atanasova L."/>
            <person name="Chenthamara K."/>
            <person name="Zhang J."/>
            <person name="Grujic M."/>
            <person name="Henrissat B."/>
            <person name="Kuo A."/>
            <person name="Salamov A."/>
            <person name="Lipzen A."/>
            <person name="Labutti K."/>
            <person name="Barry K."/>
            <person name="Miao Y."/>
            <person name="Rahimi M.J."/>
            <person name="Shen Q."/>
            <person name="Grigoriev I.V."/>
            <person name="Kubicek C.P."/>
            <person name="Druzhinina I.S."/>
        </authorList>
    </citation>
    <scope>NUCLEOTIDE SEQUENCE [LARGE SCALE GENOMIC DNA]</scope>
    <source>
        <strain evidence="2 3">CBS 433.97</strain>
    </source>
</reference>